<dbReference type="Proteomes" id="UP000199643">
    <property type="component" value="Unassembled WGS sequence"/>
</dbReference>
<feature type="domain" description="Cytochrome P460" evidence="1">
    <location>
        <begin position="54"/>
        <end position="123"/>
    </location>
</feature>
<gene>
    <name evidence="2" type="ORF">SAMN05421827_11831</name>
</gene>
<dbReference type="Pfam" id="PF16694">
    <property type="entry name" value="Cytochrome_P460"/>
    <property type="match status" value="1"/>
</dbReference>
<accession>A0A1G8A7T6</accession>
<dbReference type="AlphaFoldDB" id="A0A1G8A7T6"/>
<name>A0A1G8A7T6_9SPHI</name>
<dbReference type="STRING" id="405671.SAMN05421827_11831"/>
<dbReference type="InterPro" id="IPR032033">
    <property type="entry name" value="Cytochrome_P460"/>
</dbReference>
<evidence type="ECO:0000313" key="2">
    <source>
        <dbReference type="EMBL" id="SDH16917.1"/>
    </source>
</evidence>
<evidence type="ECO:0000259" key="1">
    <source>
        <dbReference type="Pfam" id="PF16694"/>
    </source>
</evidence>
<keyword evidence="3" id="KW-1185">Reference proteome</keyword>
<evidence type="ECO:0000313" key="3">
    <source>
        <dbReference type="Proteomes" id="UP000199643"/>
    </source>
</evidence>
<reference evidence="3" key="1">
    <citation type="submission" date="2016-10" db="EMBL/GenBank/DDBJ databases">
        <authorList>
            <person name="Varghese N."/>
            <person name="Submissions S."/>
        </authorList>
    </citation>
    <scope>NUCLEOTIDE SEQUENCE [LARGE SCALE GENOMIC DNA]</scope>
    <source>
        <strain evidence="3">DSM 17933</strain>
    </source>
</reference>
<protein>
    <recommendedName>
        <fullName evidence="1">Cytochrome P460 domain-containing protein</fullName>
    </recommendedName>
</protein>
<proteinExistence type="predicted"/>
<dbReference type="EMBL" id="FNCH01000018">
    <property type="protein sequence ID" value="SDH16917.1"/>
    <property type="molecule type" value="Genomic_DNA"/>
</dbReference>
<sequence length="158" mass="17370">MKLPFTVGIFSLIILIMLGCRPNTPNRINKEASVSSISKLPENPLEMTPMAVSLQSKAKTMSTLYGNSMASQRLKKGADYASGSVLYLVTWKGKADPDWFGARIPDQVMAVERVSVDSEGQKSYTFFKGPAWHPGLNFKNEERQNIMLSMPLAASPGI</sequence>
<organism evidence="2 3">
    <name type="scientific">Pedobacter terrae</name>
    <dbReference type="NCBI Taxonomy" id="405671"/>
    <lineage>
        <taxon>Bacteria</taxon>
        <taxon>Pseudomonadati</taxon>
        <taxon>Bacteroidota</taxon>
        <taxon>Sphingobacteriia</taxon>
        <taxon>Sphingobacteriales</taxon>
        <taxon>Sphingobacteriaceae</taxon>
        <taxon>Pedobacter</taxon>
    </lineage>
</organism>
<dbReference type="PROSITE" id="PS51257">
    <property type="entry name" value="PROKAR_LIPOPROTEIN"/>
    <property type="match status" value="1"/>
</dbReference>
<dbReference type="RefSeq" id="WP_143009111.1">
    <property type="nucleotide sequence ID" value="NZ_FNCH01000018.1"/>
</dbReference>
<dbReference type="OrthoDB" id="674757at2"/>